<feature type="signal peptide" evidence="1">
    <location>
        <begin position="1"/>
        <end position="21"/>
    </location>
</feature>
<proteinExistence type="predicted"/>
<feature type="chain" id="PRO_5004218253" evidence="1">
    <location>
        <begin position="22"/>
        <end position="125"/>
    </location>
</feature>
<dbReference type="AlphaFoldDB" id="Q2W4K3"/>
<organism evidence="2 3">
    <name type="scientific">Paramagnetospirillum magneticum (strain ATCC 700264 / AMB-1)</name>
    <name type="common">Magnetospirillum magneticum</name>
    <dbReference type="NCBI Taxonomy" id="342108"/>
    <lineage>
        <taxon>Bacteria</taxon>
        <taxon>Pseudomonadati</taxon>
        <taxon>Pseudomonadota</taxon>
        <taxon>Alphaproteobacteria</taxon>
        <taxon>Rhodospirillales</taxon>
        <taxon>Magnetospirillaceae</taxon>
        <taxon>Paramagnetospirillum</taxon>
    </lineage>
</organism>
<evidence type="ECO:0000313" key="2">
    <source>
        <dbReference type="EMBL" id="BAE51222.1"/>
    </source>
</evidence>
<dbReference type="KEGG" id="mag:amb2418"/>
<evidence type="ECO:0000313" key="3">
    <source>
        <dbReference type="Proteomes" id="UP000007058"/>
    </source>
</evidence>
<evidence type="ECO:0000256" key="1">
    <source>
        <dbReference type="SAM" id="SignalP"/>
    </source>
</evidence>
<dbReference type="STRING" id="342108.amb2418"/>
<dbReference type="RefSeq" id="WP_011384814.1">
    <property type="nucleotide sequence ID" value="NC_007626.1"/>
</dbReference>
<protein>
    <submittedName>
        <fullName evidence="2">Uncharacterized protein</fullName>
    </submittedName>
</protein>
<keyword evidence="3" id="KW-1185">Reference proteome</keyword>
<dbReference type="Proteomes" id="UP000007058">
    <property type="component" value="Chromosome"/>
</dbReference>
<sequence length="125" mass="13669">MKTRMAIQIFALLTLPAVAQASALCDSAANIVGCLHPTAKYQECTMSTPNTAVIRFKGGITGRPYALQVRHEQKDSFRRLVLLDDNATVPPNANCPHLQWQPIPKQESSVEKAVREIIGGSPTTR</sequence>
<dbReference type="HOGENOM" id="CLU_1989961_0_0_5"/>
<dbReference type="EMBL" id="AP007255">
    <property type="protein sequence ID" value="BAE51222.1"/>
    <property type="molecule type" value="Genomic_DNA"/>
</dbReference>
<gene>
    <name evidence="2" type="ordered locus">amb2418</name>
</gene>
<reference evidence="2 3" key="1">
    <citation type="journal article" date="2005" name="DNA Res.">
        <title>Complete genome sequence of the facultative anaerobic magnetotactic bacterium Magnetospirillum sp. strain AMB-1.</title>
        <authorList>
            <person name="Matsunaga T."/>
            <person name="Okamura Y."/>
            <person name="Fukuda Y."/>
            <person name="Wahyudi A.T."/>
            <person name="Murase Y."/>
            <person name="Takeyama H."/>
        </authorList>
    </citation>
    <scope>NUCLEOTIDE SEQUENCE [LARGE SCALE GENOMIC DNA]</scope>
    <source>
        <strain evidence="3">ATCC 700264 / AMB-1</strain>
    </source>
</reference>
<dbReference type="OrthoDB" id="9849206at2"/>
<name>Q2W4K3_PARM1</name>
<accession>Q2W4K3</accession>
<keyword evidence="1" id="KW-0732">Signal</keyword>